<dbReference type="Proteomes" id="UP000189055">
    <property type="component" value="Plasmid pAC1084_1"/>
</dbReference>
<dbReference type="EMBL" id="CP014688">
    <property type="protein sequence ID" value="AQT06271.1"/>
    <property type="molecule type" value="Genomic_DNA"/>
</dbReference>
<dbReference type="KEGG" id="aper:A0U91_14690"/>
<dbReference type="AlphaFoldDB" id="A0A1U9LIL4"/>
<proteinExistence type="predicted"/>
<accession>A0A1U9LIL4</accession>
<reference evidence="1 2" key="1">
    <citation type="submission" date="2016-03" db="EMBL/GenBank/DDBJ databases">
        <title>Acetic acid bacteria sequencing.</title>
        <authorList>
            <person name="Brandt J."/>
            <person name="Jakob F."/>
            <person name="Vogel R.F."/>
        </authorList>
    </citation>
    <scope>NUCLEOTIDE SEQUENCE [LARGE SCALE GENOMIC DNA]</scope>
    <source>
        <strain evidence="1 2">TMW2.1084</strain>
        <plasmid evidence="2">pac1084_1</plasmid>
    </source>
</reference>
<keyword evidence="1" id="KW-0614">Plasmid</keyword>
<geneLocation type="plasmid" evidence="2">
    <name>pac1084_1</name>
</geneLocation>
<evidence type="ECO:0000313" key="2">
    <source>
        <dbReference type="Proteomes" id="UP000189055"/>
    </source>
</evidence>
<protein>
    <recommendedName>
        <fullName evidence="3">Antitoxin SocA-like Panacea domain-containing protein</fullName>
    </recommendedName>
</protein>
<sequence>MRSELRQDPRAVANWILDTAAGMPAIQPITGNKLHSLLFLVHARNVSRRRGRSSIKGEFEAWGDGAFHPSVVKAFNARSDLVGALRACSKNYVTGETRPINQPIDSDFLTDIRDVLTNSGRLTDEQINQMICASGGPWDHIRKKVAEGKAVTYQIDSETIALRIRAMCLCLYAHSV</sequence>
<evidence type="ECO:0000313" key="1">
    <source>
        <dbReference type="EMBL" id="AQT06271.1"/>
    </source>
</evidence>
<gene>
    <name evidence="1" type="ORF">A0U91_14690</name>
</gene>
<name>A0A1U9LIL4_9PROT</name>
<organism evidence="1 2">
    <name type="scientific">Acetobacter persici</name>
    <dbReference type="NCBI Taxonomy" id="1076596"/>
    <lineage>
        <taxon>Bacteria</taxon>
        <taxon>Pseudomonadati</taxon>
        <taxon>Pseudomonadota</taxon>
        <taxon>Alphaproteobacteria</taxon>
        <taxon>Acetobacterales</taxon>
        <taxon>Acetobacteraceae</taxon>
        <taxon>Acetobacter</taxon>
    </lineage>
</organism>
<evidence type="ECO:0008006" key="3">
    <source>
        <dbReference type="Google" id="ProtNLM"/>
    </source>
</evidence>